<feature type="non-terminal residue" evidence="2">
    <location>
        <position position="1"/>
    </location>
</feature>
<proteinExistence type="predicted"/>
<reference evidence="2 3" key="1">
    <citation type="submission" date="2021-06" db="EMBL/GenBank/DDBJ databases">
        <authorList>
            <person name="Kallberg Y."/>
            <person name="Tangrot J."/>
            <person name="Rosling A."/>
        </authorList>
    </citation>
    <scope>NUCLEOTIDE SEQUENCE [LARGE SCALE GENOMIC DNA]</scope>
    <source>
        <strain evidence="2 3">120-4 pot B 10/14</strain>
    </source>
</reference>
<dbReference type="Proteomes" id="UP000789901">
    <property type="component" value="Unassembled WGS sequence"/>
</dbReference>
<evidence type="ECO:0000256" key="1">
    <source>
        <dbReference type="SAM" id="Coils"/>
    </source>
</evidence>
<keyword evidence="3" id="KW-1185">Reference proteome</keyword>
<sequence>THSEISSLTEAFDKLKIFNQTKEDYEIEMKEILETIDFFLKAHENNDEEEINEELIVILDQQEKEVFIHKLCTTLCCKTKSYLTNIDHESAFKTFDNIRGLTKAEYNIFLLGTLHAMIRPNKTLRSKDK</sequence>
<evidence type="ECO:0000313" key="3">
    <source>
        <dbReference type="Proteomes" id="UP000789901"/>
    </source>
</evidence>
<dbReference type="EMBL" id="CAJVQB010007104">
    <property type="protein sequence ID" value="CAG8697083.1"/>
    <property type="molecule type" value="Genomic_DNA"/>
</dbReference>
<evidence type="ECO:0000313" key="2">
    <source>
        <dbReference type="EMBL" id="CAG8697083.1"/>
    </source>
</evidence>
<accession>A0ABN7UZT8</accession>
<feature type="coiled-coil region" evidence="1">
    <location>
        <begin position="15"/>
        <end position="65"/>
    </location>
</feature>
<organism evidence="2 3">
    <name type="scientific">Gigaspora margarita</name>
    <dbReference type="NCBI Taxonomy" id="4874"/>
    <lineage>
        <taxon>Eukaryota</taxon>
        <taxon>Fungi</taxon>
        <taxon>Fungi incertae sedis</taxon>
        <taxon>Mucoromycota</taxon>
        <taxon>Glomeromycotina</taxon>
        <taxon>Glomeromycetes</taxon>
        <taxon>Diversisporales</taxon>
        <taxon>Gigasporaceae</taxon>
        <taxon>Gigaspora</taxon>
    </lineage>
</organism>
<gene>
    <name evidence="2" type="ORF">GMARGA_LOCUS11882</name>
</gene>
<comment type="caution">
    <text evidence="2">The sequence shown here is derived from an EMBL/GenBank/DDBJ whole genome shotgun (WGS) entry which is preliminary data.</text>
</comment>
<keyword evidence="1" id="KW-0175">Coiled coil</keyword>
<protein>
    <submittedName>
        <fullName evidence="2">2187_t:CDS:1</fullName>
    </submittedName>
</protein>
<name>A0ABN7UZT8_GIGMA</name>